<evidence type="ECO:0000313" key="2">
    <source>
        <dbReference type="Proteomes" id="UP000641910"/>
    </source>
</evidence>
<name>A0ABS0QG15_THEVU</name>
<dbReference type="Proteomes" id="UP000641910">
    <property type="component" value="Unassembled WGS sequence"/>
</dbReference>
<evidence type="ECO:0008006" key="3">
    <source>
        <dbReference type="Google" id="ProtNLM"/>
    </source>
</evidence>
<dbReference type="EMBL" id="JAECVU010000001">
    <property type="protein sequence ID" value="MBH8587726.1"/>
    <property type="molecule type" value="Genomic_DNA"/>
</dbReference>
<sequence>MSWYTQINEEARVAYLLSLTEKILDQVTKGPADARKAVDMCWAWVEEKKYDGGDLYLVFENEEDGGVSMFYEDEVDEENSQQAGMWLCINYALEYTIWQAYKFEYGDDCFVPQPIEIVDDEIIDEFTKEIAKTEGYQEEWAKCLKEYLLKHYPAGSEKKIKREQLLDLIA</sequence>
<dbReference type="InterPro" id="IPR025674">
    <property type="entry name" value="Imm6"/>
</dbReference>
<gene>
    <name evidence="1" type="ORF">I8U22_02685</name>
</gene>
<organism evidence="1 2">
    <name type="scientific">Thermoactinomyces vulgaris</name>
    <dbReference type="NCBI Taxonomy" id="2026"/>
    <lineage>
        <taxon>Bacteria</taxon>
        <taxon>Bacillati</taxon>
        <taxon>Bacillota</taxon>
        <taxon>Bacilli</taxon>
        <taxon>Bacillales</taxon>
        <taxon>Thermoactinomycetaceae</taxon>
        <taxon>Thermoactinomyces</taxon>
    </lineage>
</organism>
<evidence type="ECO:0000313" key="1">
    <source>
        <dbReference type="EMBL" id="MBH8587726.1"/>
    </source>
</evidence>
<dbReference type="Pfam" id="PF14434">
    <property type="entry name" value="Imm6"/>
    <property type="match status" value="1"/>
</dbReference>
<comment type="caution">
    <text evidence="1">The sequence shown here is derived from an EMBL/GenBank/DDBJ whole genome shotgun (WGS) entry which is preliminary data.</text>
</comment>
<keyword evidence="2" id="KW-1185">Reference proteome</keyword>
<accession>A0ABS0QG15</accession>
<reference evidence="1 2" key="1">
    <citation type="submission" date="2020-12" db="EMBL/GenBank/DDBJ databases">
        <title>WGS of Thermoactinomyces spp.</title>
        <authorList>
            <person name="Cheng K."/>
        </authorList>
    </citation>
    <scope>NUCLEOTIDE SEQUENCE [LARGE SCALE GENOMIC DNA]</scope>
    <source>
        <strain evidence="2">CICC 10650\ACCC 41061</strain>
    </source>
</reference>
<proteinExistence type="predicted"/>
<dbReference type="RefSeq" id="WP_037993716.1">
    <property type="nucleotide sequence ID" value="NZ_CP039710.1"/>
</dbReference>
<protein>
    <recommendedName>
        <fullName evidence="3">Immunity protein Imm6</fullName>
    </recommendedName>
</protein>